<comment type="cofactor">
    <cofactor evidence="1 3">
        <name>pyridoxal 5'-phosphate</name>
        <dbReference type="ChEBI" id="CHEBI:597326"/>
    </cofactor>
</comment>
<keyword evidence="3" id="KW-0032">Aminotransferase</keyword>
<dbReference type="PROSITE" id="PS00105">
    <property type="entry name" value="AA_TRANSFER_CLASS_1"/>
    <property type="match status" value="1"/>
</dbReference>
<evidence type="ECO:0000313" key="6">
    <source>
        <dbReference type="Proteomes" id="UP000189857"/>
    </source>
</evidence>
<evidence type="ECO:0000256" key="3">
    <source>
        <dbReference type="RuleBase" id="RU000481"/>
    </source>
</evidence>
<dbReference type="InterPro" id="IPR015422">
    <property type="entry name" value="PyrdxlP-dep_Trfase_small"/>
</dbReference>
<dbReference type="Proteomes" id="UP000189857">
    <property type="component" value="Unassembled WGS sequence"/>
</dbReference>
<keyword evidence="2" id="KW-0663">Pyridoxal phosphate</keyword>
<comment type="similarity">
    <text evidence="3">Belongs to the class-I pyridoxal-phosphate-dependent aminotransferase family.</text>
</comment>
<evidence type="ECO:0000313" key="5">
    <source>
        <dbReference type="EMBL" id="SJZ49448.1"/>
    </source>
</evidence>
<dbReference type="GO" id="GO:0030170">
    <property type="term" value="F:pyridoxal phosphate binding"/>
    <property type="evidence" value="ECO:0007669"/>
    <property type="project" value="InterPro"/>
</dbReference>
<evidence type="ECO:0000256" key="2">
    <source>
        <dbReference type="ARBA" id="ARBA00022898"/>
    </source>
</evidence>
<dbReference type="PANTHER" id="PTHR42885">
    <property type="entry name" value="HISTIDINOL-PHOSPHATE AMINOTRANSFERASE-RELATED"/>
    <property type="match status" value="1"/>
</dbReference>
<dbReference type="AlphaFoldDB" id="A0A1T4L4A7"/>
<name>A0A1T4L4A7_9FIRM</name>
<gene>
    <name evidence="5" type="ORF">SAMN02745110_00657</name>
</gene>
<dbReference type="SUPFAM" id="SSF53383">
    <property type="entry name" value="PLP-dependent transferases"/>
    <property type="match status" value="1"/>
</dbReference>
<evidence type="ECO:0000259" key="4">
    <source>
        <dbReference type="Pfam" id="PF00155"/>
    </source>
</evidence>
<dbReference type="InterPro" id="IPR004839">
    <property type="entry name" value="Aminotransferase_I/II_large"/>
</dbReference>
<dbReference type="RefSeq" id="WP_078786364.1">
    <property type="nucleotide sequence ID" value="NZ_FMTO01000005.1"/>
</dbReference>
<evidence type="ECO:0000256" key="1">
    <source>
        <dbReference type="ARBA" id="ARBA00001933"/>
    </source>
</evidence>
<keyword evidence="3" id="KW-0808">Transferase</keyword>
<feature type="domain" description="Aminotransferase class I/classII large" evidence="4">
    <location>
        <begin position="12"/>
        <end position="345"/>
    </location>
</feature>
<dbReference type="GO" id="GO:0008483">
    <property type="term" value="F:transaminase activity"/>
    <property type="evidence" value="ECO:0007669"/>
    <property type="project" value="UniProtKB-KW"/>
</dbReference>
<dbReference type="CDD" id="cd00609">
    <property type="entry name" value="AAT_like"/>
    <property type="match status" value="1"/>
</dbReference>
<dbReference type="Gene3D" id="3.40.640.10">
    <property type="entry name" value="Type I PLP-dependent aspartate aminotransferase-like (Major domain)"/>
    <property type="match status" value="1"/>
</dbReference>
<dbReference type="EC" id="2.6.1.-" evidence="3"/>
<dbReference type="PANTHER" id="PTHR42885:SF1">
    <property type="entry name" value="THREONINE-PHOSPHATE DECARBOXYLASE"/>
    <property type="match status" value="1"/>
</dbReference>
<organism evidence="5 6">
    <name type="scientific">Eubacterium ruminantium</name>
    <dbReference type="NCBI Taxonomy" id="42322"/>
    <lineage>
        <taxon>Bacteria</taxon>
        <taxon>Bacillati</taxon>
        <taxon>Bacillota</taxon>
        <taxon>Clostridia</taxon>
        <taxon>Eubacteriales</taxon>
        <taxon>Eubacteriaceae</taxon>
        <taxon>Eubacterium</taxon>
    </lineage>
</organism>
<proteinExistence type="inferred from homology"/>
<reference evidence="5 6" key="1">
    <citation type="submission" date="2017-02" db="EMBL/GenBank/DDBJ databases">
        <authorList>
            <person name="Peterson S.W."/>
        </authorList>
    </citation>
    <scope>NUCLEOTIDE SEQUENCE [LARGE SCALE GENOMIC DNA]</scope>
    <source>
        <strain evidence="5 6">ATCC 17233</strain>
    </source>
</reference>
<keyword evidence="6" id="KW-1185">Reference proteome</keyword>
<protein>
    <recommendedName>
        <fullName evidence="3">Aminotransferase</fullName>
        <ecNumber evidence="3">2.6.1.-</ecNumber>
    </recommendedName>
</protein>
<accession>A0A1T4L4A7</accession>
<sequence length="350" mass="39580">MAKATLRINQYDTIHFDTNVNPLGIPETVRTALANNISSVYNYPETYYGNLKNAISEYISAPAENIILGSGSVDLIRLLTALVMPKKALVIVPGSMGYENALHVINCKMDYYHLDENNDYELDIVDFLSKLDSSYDMLIIGNPNNPTSKKLERSSIEEIAKACEANKIFLVVDEMYIEFIDNDEDYTSIPLTEKYSNLAVLRSVTKFFAVPGLRVAYAVMNNPSFIKKVKNSRSESGISSLTAIAGSVMFRDMSYIEESKSMMHTERSLVYLAMSTCKTIKLIRPDANFMLMKILKDDITASDVYDHCKQRGVLIRKCDDITGLNNKYVRFCFMKPKQNDLMVNTILELM</sequence>
<dbReference type="InterPro" id="IPR004838">
    <property type="entry name" value="NHTrfase_class1_PyrdxlP-BS"/>
</dbReference>
<dbReference type="OrthoDB" id="9813612at2"/>
<dbReference type="Pfam" id="PF00155">
    <property type="entry name" value="Aminotran_1_2"/>
    <property type="match status" value="1"/>
</dbReference>
<dbReference type="InterPro" id="IPR015424">
    <property type="entry name" value="PyrdxlP-dep_Trfase"/>
</dbReference>
<dbReference type="InterPro" id="IPR015421">
    <property type="entry name" value="PyrdxlP-dep_Trfase_major"/>
</dbReference>
<dbReference type="Gene3D" id="3.90.1150.10">
    <property type="entry name" value="Aspartate Aminotransferase, domain 1"/>
    <property type="match status" value="1"/>
</dbReference>
<dbReference type="EMBL" id="FUXA01000005">
    <property type="protein sequence ID" value="SJZ49448.1"/>
    <property type="molecule type" value="Genomic_DNA"/>
</dbReference>